<dbReference type="EMBL" id="JBITGY010000006">
    <property type="protein sequence ID" value="MFI6500445.1"/>
    <property type="molecule type" value="Genomic_DNA"/>
</dbReference>
<feature type="signal peptide" evidence="2">
    <location>
        <begin position="1"/>
        <end position="34"/>
    </location>
</feature>
<name>A0ABW7YWZ1_9ACTN</name>
<organism evidence="3 4">
    <name type="scientific">Nonomuraea typhae</name>
    <dbReference type="NCBI Taxonomy" id="2603600"/>
    <lineage>
        <taxon>Bacteria</taxon>
        <taxon>Bacillati</taxon>
        <taxon>Actinomycetota</taxon>
        <taxon>Actinomycetes</taxon>
        <taxon>Streptosporangiales</taxon>
        <taxon>Streptosporangiaceae</taxon>
        <taxon>Nonomuraea</taxon>
    </lineage>
</organism>
<accession>A0ABW7YWZ1</accession>
<evidence type="ECO:0000256" key="2">
    <source>
        <dbReference type="SAM" id="SignalP"/>
    </source>
</evidence>
<protein>
    <recommendedName>
        <fullName evidence="5">Ig-like domain-containing protein</fullName>
    </recommendedName>
</protein>
<sequence length="386" mass="41297">MKSTVLARRVAAFGASTAVLAAMVSGLMATPASAATASAAKATTAAAKVTSSKKPKVSVSTPQANPRYYNGACPVQVDVTSRIKVYSPKATKVSYRWLHGDGSKSGIKSVKVGKGTKYINVKTSIDFDGDVQGWERVQVLSPRKVTSSKGYFEVNCHKGPVRTDKDPQVWARAWASPDSYVGPCTPGDKIDFVGLIKVSDPAWVRYRWVVNGDVVDYGSVKVWDSRRVYYGISPRSSHRGWAQLEILGPDRTDSNRAYYKVWCKDEVPSSKVSVSSLEPPVTNQASCEVSASGTISSTGRARVEYSWQLNGTTVASGTAYFGYHGGSESVSMPGKALVGEARKGGHVTLSVSGPNNHDSSTRSYAGCEKPAPAPDKDDEPSTPIVR</sequence>
<keyword evidence="4" id="KW-1185">Reference proteome</keyword>
<reference evidence="3 4" key="1">
    <citation type="submission" date="2024-10" db="EMBL/GenBank/DDBJ databases">
        <title>The Natural Products Discovery Center: Release of the First 8490 Sequenced Strains for Exploring Actinobacteria Biosynthetic Diversity.</title>
        <authorList>
            <person name="Kalkreuter E."/>
            <person name="Kautsar S.A."/>
            <person name="Yang D."/>
            <person name="Bader C.D."/>
            <person name="Teijaro C.N."/>
            <person name="Fluegel L."/>
            <person name="Davis C.M."/>
            <person name="Simpson J.R."/>
            <person name="Lauterbach L."/>
            <person name="Steele A.D."/>
            <person name="Gui C."/>
            <person name="Meng S."/>
            <person name="Li G."/>
            <person name="Viehrig K."/>
            <person name="Ye F."/>
            <person name="Su P."/>
            <person name="Kiefer A.F."/>
            <person name="Nichols A."/>
            <person name="Cepeda A.J."/>
            <person name="Yan W."/>
            <person name="Fan B."/>
            <person name="Jiang Y."/>
            <person name="Adhikari A."/>
            <person name="Zheng C.-J."/>
            <person name="Schuster L."/>
            <person name="Cowan T.M."/>
            <person name="Smanski M.J."/>
            <person name="Chevrette M.G."/>
            <person name="De Carvalho L.P.S."/>
            <person name="Shen B."/>
        </authorList>
    </citation>
    <scope>NUCLEOTIDE SEQUENCE [LARGE SCALE GENOMIC DNA]</scope>
    <source>
        <strain evidence="3 4">NPDC050545</strain>
    </source>
</reference>
<keyword evidence="2" id="KW-0732">Signal</keyword>
<evidence type="ECO:0000313" key="4">
    <source>
        <dbReference type="Proteomes" id="UP001612741"/>
    </source>
</evidence>
<proteinExistence type="predicted"/>
<feature type="region of interest" description="Disordered" evidence="1">
    <location>
        <begin position="346"/>
        <end position="386"/>
    </location>
</feature>
<feature type="chain" id="PRO_5046323999" description="Ig-like domain-containing protein" evidence="2">
    <location>
        <begin position="35"/>
        <end position="386"/>
    </location>
</feature>
<dbReference type="Proteomes" id="UP001612741">
    <property type="component" value="Unassembled WGS sequence"/>
</dbReference>
<comment type="caution">
    <text evidence="3">The sequence shown here is derived from an EMBL/GenBank/DDBJ whole genome shotgun (WGS) entry which is preliminary data.</text>
</comment>
<evidence type="ECO:0000256" key="1">
    <source>
        <dbReference type="SAM" id="MobiDB-lite"/>
    </source>
</evidence>
<evidence type="ECO:0000313" key="3">
    <source>
        <dbReference type="EMBL" id="MFI6500445.1"/>
    </source>
</evidence>
<evidence type="ECO:0008006" key="5">
    <source>
        <dbReference type="Google" id="ProtNLM"/>
    </source>
</evidence>
<dbReference type="RefSeq" id="WP_397084347.1">
    <property type="nucleotide sequence ID" value="NZ_JBITGY010000006.1"/>
</dbReference>
<feature type="compositionally biased region" description="Polar residues" evidence="1">
    <location>
        <begin position="349"/>
        <end position="363"/>
    </location>
</feature>
<gene>
    <name evidence="3" type="ORF">ACIBG2_23910</name>
</gene>